<dbReference type="HOGENOM" id="CLU_2478358_0_0_7"/>
<sequence length="87" mass="9490">MHQNPPFVLSRTSHANDLSRNGGGEAASVPLAPDGSHRKSMPHAAVRGKVTVSPAFPALWSIEAGQRRMARLSFHGRIMRFVFASRL</sequence>
<dbReference type="KEGG" id="dvl:Dvul_0494"/>
<evidence type="ECO:0000313" key="3">
    <source>
        <dbReference type="Proteomes" id="UP000009173"/>
    </source>
</evidence>
<evidence type="ECO:0000256" key="1">
    <source>
        <dbReference type="SAM" id="MobiDB-lite"/>
    </source>
</evidence>
<dbReference type="AlphaFoldDB" id="A0A0H3A4V1"/>
<gene>
    <name evidence="2" type="ordered locus">Dvul_0494</name>
</gene>
<evidence type="ECO:0000313" key="2">
    <source>
        <dbReference type="EMBL" id="ABM27517.1"/>
    </source>
</evidence>
<reference evidence="3" key="1">
    <citation type="journal article" date="2009" name="Environ. Microbiol.">
        <title>Contribution of mobile genetic elements to Desulfovibrio vulgaris genome plasticity.</title>
        <authorList>
            <person name="Walker C.B."/>
            <person name="Stolyar S."/>
            <person name="Chivian D."/>
            <person name="Pinel N."/>
            <person name="Gabster J.A."/>
            <person name="Dehal P.S."/>
            <person name="He Z."/>
            <person name="Yang Z.K."/>
            <person name="Yen H.C."/>
            <person name="Zhou J."/>
            <person name="Wall J.D."/>
            <person name="Hazen T.C."/>
            <person name="Arkin A.P."/>
            <person name="Stahl D.A."/>
        </authorList>
    </citation>
    <scope>NUCLEOTIDE SEQUENCE [LARGE SCALE GENOMIC DNA]</scope>
    <source>
        <strain evidence="3">DP4</strain>
    </source>
</reference>
<proteinExistence type="predicted"/>
<feature type="compositionally biased region" description="Polar residues" evidence="1">
    <location>
        <begin position="10"/>
        <end position="19"/>
    </location>
</feature>
<organism evidence="2 3">
    <name type="scientific">Nitratidesulfovibrio vulgaris (strain DP4)</name>
    <name type="common">Desulfovibrio vulgaris</name>
    <dbReference type="NCBI Taxonomy" id="391774"/>
    <lineage>
        <taxon>Bacteria</taxon>
        <taxon>Pseudomonadati</taxon>
        <taxon>Thermodesulfobacteriota</taxon>
        <taxon>Desulfovibrionia</taxon>
        <taxon>Desulfovibrionales</taxon>
        <taxon>Desulfovibrionaceae</taxon>
        <taxon>Nitratidesulfovibrio</taxon>
    </lineage>
</organism>
<dbReference type="EMBL" id="CP000527">
    <property type="protein sequence ID" value="ABM27517.1"/>
    <property type="molecule type" value="Genomic_DNA"/>
</dbReference>
<name>A0A0H3A4V1_NITV4</name>
<dbReference type="Proteomes" id="UP000009173">
    <property type="component" value="Chromosome"/>
</dbReference>
<accession>A0A0H3A4V1</accession>
<protein>
    <submittedName>
        <fullName evidence="2">Uncharacterized protein</fullName>
    </submittedName>
</protein>
<feature type="region of interest" description="Disordered" evidence="1">
    <location>
        <begin position="1"/>
        <end position="41"/>
    </location>
</feature>